<feature type="region of interest" description="Disordered" evidence="4">
    <location>
        <begin position="406"/>
        <end position="427"/>
    </location>
</feature>
<organism evidence="5 6">
    <name type="scientific">Legionella maioricensis</name>
    <dbReference type="NCBI Taxonomy" id="2896528"/>
    <lineage>
        <taxon>Bacteria</taxon>
        <taxon>Pseudomonadati</taxon>
        <taxon>Pseudomonadota</taxon>
        <taxon>Gammaproteobacteria</taxon>
        <taxon>Legionellales</taxon>
        <taxon>Legionellaceae</taxon>
        <taxon>Legionella</taxon>
    </lineage>
</organism>
<gene>
    <name evidence="5" type="ORF">LOX96_15680</name>
</gene>
<dbReference type="GO" id="GO:0005737">
    <property type="term" value="C:cytoplasm"/>
    <property type="evidence" value="ECO:0007669"/>
    <property type="project" value="UniProtKB-SubCell"/>
</dbReference>
<dbReference type="RefSeq" id="WP_250424368.1">
    <property type="nucleotide sequence ID" value="NZ_JAJKBJ010000029.1"/>
</dbReference>
<evidence type="ECO:0000256" key="2">
    <source>
        <dbReference type="ARBA" id="ARBA00022490"/>
    </source>
</evidence>
<evidence type="ECO:0000256" key="1">
    <source>
        <dbReference type="ARBA" id="ARBA00004496"/>
    </source>
</evidence>
<keyword evidence="6" id="KW-1185">Reference proteome</keyword>
<keyword evidence="2" id="KW-0963">Cytoplasm</keyword>
<dbReference type="PANTHER" id="PTHR31250:SF27">
    <property type="entry name" value="IQ DOMAIN-CONTAINING PROTEIN IQM5"/>
    <property type="match status" value="1"/>
</dbReference>
<sequence length="427" mass="48461">MAKNYFSSKNGTVATRLDQAWADYKNQALSDKDRIEALDFMIYVFDIKKFSNEKNELNKILTNLMAERESKKQENPNYIPVLSSGKYHFEKARVLKATTSTKISPEEDIQRDFNAGNLLDVNRQDKREDKYHGTTYLTPEERAEYSIEIHNGLLHKEGKVFDSSRLIAHDKRGFVAFTLNANGELSVFEHLSMTLDKKGRKLAHSSMNAGAPVLSAGEMEIKNGKLISINTYSGHYEPSLYSVARFLEYLSDRGVDISETKVFLQHPPGKESGLQSKPVYLKGDKQPWHEVSATDIVHSVKSIMKSNLNSLDDYLNSTKTILLRDVFQNELTQAKSAIAQNFYDELLFTMDMMKDSSSLADINTSLECLESIITRHSAELEQLNGKTGRLDSKFAEMKAQIKEAREKLEGIDDTSENERVESFKSSF</sequence>
<protein>
    <recommendedName>
        <fullName evidence="7">Coiled-coil protein</fullName>
    </recommendedName>
</protein>
<evidence type="ECO:0000256" key="4">
    <source>
        <dbReference type="SAM" id="MobiDB-lite"/>
    </source>
</evidence>
<dbReference type="AlphaFoldDB" id="A0A9X2D327"/>
<name>A0A9X2D327_9GAMM</name>
<reference evidence="5" key="1">
    <citation type="submission" date="2021-11" db="EMBL/GenBank/DDBJ databases">
        <title>Legionella maioricencis sp. nov., a new species isolated from hot water samples in Mallorca.</title>
        <authorList>
            <person name="Crespi S."/>
            <person name="Drasar V."/>
            <person name="Salva-Serra F."/>
            <person name="Jaen-Luchoro D."/>
            <person name="Pineiro-Iglesias B."/>
            <person name="Aliaga F."/>
            <person name="Fernandez-Juarez V."/>
            <person name="Coll G."/>
            <person name="Moore E.R.B."/>
            <person name="Bennasar-Figueras A."/>
        </authorList>
    </citation>
    <scope>NUCLEOTIDE SEQUENCE</scope>
    <source>
        <strain evidence="5">HCPI-6</strain>
    </source>
</reference>
<accession>A0A9X2D327</accession>
<evidence type="ECO:0000256" key="3">
    <source>
        <dbReference type="SAM" id="Coils"/>
    </source>
</evidence>
<evidence type="ECO:0000313" key="6">
    <source>
        <dbReference type="Proteomes" id="UP001139721"/>
    </source>
</evidence>
<comment type="caution">
    <text evidence="5">The sequence shown here is derived from an EMBL/GenBank/DDBJ whole genome shotgun (WGS) entry which is preliminary data.</text>
</comment>
<proteinExistence type="predicted"/>
<comment type="subcellular location">
    <subcellularLocation>
        <location evidence="1">Cytoplasm</location>
    </subcellularLocation>
</comment>
<dbReference type="PANTHER" id="PTHR31250">
    <property type="entry name" value="IQ DOMAIN-CONTAINING PROTEIN IQM3"/>
    <property type="match status" value="1"/>
</dbReference>
<feature type="coiled-coil region" evidence="3">
    <location>
        <begin position="47"/>
        <end position="74"/>
    </location>
</feature>
<dbReference type="Proteomes" id="UP001139721">
    <property type="component" value="Unassembled WGS sequence"/>
</dbReference>
<evidence type="ECO:0008006" key="7">
    <source>
        <dbReference type="Google" id="ProtNLM"/>
    </source>
</evidence>
<dbReference type="EMBL" id="JAJKBJ010000029">
    <property type="protein sequence ID" value="MCL9685543.1"/>
    <property type="molecule type" value="Genomic_DNA"/>
</dbReference>
<evidence type="ECO:0000313" key="5">
    <source>
        <dbReference type="EMBL" id="MCL9685543.1"/>
    </source>
</evidence>
<dbReference type="InterPro" id="IPR044159">
    <property type="entry name" value="IQM"/>
</dbReference>
<keyword evidence="3" id="KW-0175">Coiled coil</keyword>